<gene>
    <name evidence="1" type="ORF">O6H91_03G118700</name>
</gene>
<evidence type="ECO:0000313" key="2">
    <source>
        <dbReference type="Proteomes" id="UP001162992"/>
    </source>
</evidence>
<dbReference type="EMBL" id="CM055094">
    <property type="protein sequence ID" value="KAJ7563644.1"/>
    <property type="molecule type" value="Genomic_DNA"/>
</dbReference>
<organism evidence="1 2">
    <name type="scientific">Diphasiastrum complanatum</name>
    <name type="common">Issler's clubmoss</name>
    <name type="synonym">Lycopodium complanatum</name>
    <dbReference type="NCBI Taxonomy" id="34168"/>
    <lineage>
        <taxon>Eukaryota</taxon>
        <taxon>Viridiplantae</taxon>
        <taxon>Streptophyta</taxon>
        <taxon>Embryophyta</taxon>
        <taxon>Tracheophyta</taxon>
        <taxon>Lycopodiopsida</taxon>
        <taxon>Lycopodiales</taxon>
        <taxon>Lycopodiaceae</taxon>
        <taxon>Lycopodioideae</taxon>
        <taxon>Diphasiastrum</taxon>
    </lineage>
</organism>
<name>A0ACC2EAU6_DIPCM</name>
<dbReference type="Proteomes" id="UP001162992">
    <property type="component" value="Chromosome 3"/>
</dbReference>
<reference evidence="2" key="1">
    <citation type="journal article" date="2024" name="Proc. Natl. Acad. Sci. U.S.A.">
        <title>Extraordinary preservation of gene collinearity over three hundred million years revealed in homosporous lycophytes.</title>
        <authorList>
            <person name="Li C."/>
            <person name="Wickell D."/>
            <person name="Kuo L.Y."/>
            <person name="Chen X."/>
            <person name="Nie B."/>
            <person name="Liao X."/>
            <person name="Peng D."/>
            <person name="Ji J."/>
            <person name="Jenkins J."/>
            <person name="Williams M."/>
            <person name="Shu S."/>
            <person name="Plott C."/>
            <person name="Barry K."/>
            <person name="Rajasekar S."/>
            <person name="Grimwood J."/>
            <person name="Han X."/>
            <person name="Sun S."/>
            <person name="Hou Z."/>
            <person name="He W."/>
            <person name="Dai G."/>
            <person name="Sun C."/>
            <person name="Schmutz J."/>
            <person name="Leebens-Mack J.H."/>
            <person name="Li F.W."/>
            <person name="Wang L."/>
        </authorList>
    </citation>
    <scope>NUCLEOTIDE SEQUENCE [LARGE SCALE GENOMIC DNA]</scope>
    <source>
        <strain evidence="2">cv. PW_Plant_1</strain>
    </source>
</reference>
<comment type="caution">
    <text evidence="1">The sequence shown here is derived from an EMBL/GenBank/DDBJ whole genome shotgun (WGS) entry which is preliminary data.</text>
</comment>
<evidence type="ECO:0000313" key="1">
    <source>
        <dbReference type="EMBL" id="KAJ7563644.1"/>
    </source>
</evidence>
<sequence>MKCATAAAHSLAPPCGCIALHPSFSSSSSSCCCFSSCSCSAPKCQGHRWASKFSAVAMRATRRHHSFSSSRSNLGLQLLLYSRSCAVLAPGRFVKYTFAYNLSEQEQEEASEKTGLFKPRSEQIPIGNGNGFDKLPPTGFPARYKLILTASLAFVVCNMDKVNMSVAIIPMSQQLGWSPTTAGVVQSSFFWGYALSQLPGGWLSKNFDGQKVLRAGVFVWSLATAMVPLVASSLPLLLFCRLLVGLGEGVSPSAVTDLIARNVPATERSRAVAFVFGGLSIGTITGLLIAPPCIENYGWESVFYIFGCIGILWCVGFDITSRELKSSGNGFDNNFTTIEAGVKGAPRNVQVSRSFESIPWKAFFKSEAVWAMIYAHFCGNWGHYTLLAWLPTYFSDELHLDLTNAALVSIFPPLASTVVSSIASSLADTLISQGVDITLVRKLCQSMAFLAPSICMALASLGVHLSSWEIVLLLTVGIGLSSFSLAGLYCTHQDISPKYASMLLGITSTFGAVPGILGVALVGYIYEQTNSWNILSNVCSNRDLNHESWFKPAYSIAACFVCPVNIFQFNRSSYMGCFCQQ</sequence>
<proteinExistence type="predicted"/>
<accession>A0ACC2EAU6</accession>
<keyword evidence="2" id="KW-1185">Reference proteome</keyword>
<protein>
    <submittedName>
        <fullName evidence="1">Uncharacterized protein</fullName>
    </submittedName>
</protein>